<feature type="transmembrane region" description="Helical" evidence="6">
    <location>
        <begin position="74"/>
        <end position="96"/>
    </location>
</feature>
<gene>
    <name evidence="8" type="ORF">HDA36_004933</name>
</gene>
<evidence type="ECO:0000256" key="1">
    <source>
        <dbReference type="ARBA" id="ARBA00004141"/>
    </source>
</evidence>
<comment type="similarity">
    <text evidence="6">Belongs to the ABC-2 integral membrane protein family.</text>
</comment>
<dbReference type="EMBL" id="JACHDB010000001">
    <property type="protein sequence ID" value="MBB5434849.1"/>
    <property type="molecule type" value="Genomic_DNA"/>
</dbReference>
<sequence>MTTAPSAPATGGAGFARDVATVFEREIRPSLREPLGLLLSLGQPLLLLFFFGPLLGGAQGVGAPGAGGESSWQWFVPGVLVMLCLFGPMMSGYNLLTELLTGSMERMLVSPIDRSAMLVGRTLKEFAVLLAQAVLIIALAVPLGFRLHPAGILAGLLLLGVFGIGLGALSFFLAMKSTPSGELFYGITQLAVFPLMLLSGVLLPMDFGPRWLQVVALANPVSHIADGVRALFSGTYTDPSVLWGFLAAGAIAALGLLLGNRAVRRGVGV</sequence>
<dbReference type="PANTHER" id="PTHR43077:SF10">
    <property type="entry name" value="TRANSPORT PERMEASE PROTEIN"/>
    <property type="match status" value="1"/>
</dbReference>
<dbReference type="Pfam" id="PF01061">
    <property type="entry name" value="ABC2_membrane"/>
    <property type="match status" value="1"/>
</dbReference>
<dbReference type="InterPro" id="IPR013525">
    <property type="entry name" value="ABC2_TM"/>
</dbReference>
<dbReference type="InterPro" id="IPR000412">
    <property type="entry name" value="ABC_2_transport"/>
</dbReference>
<dbReference type="GO" id="GO:0046677">
    <property type="term" value="P:response to antibiotic"/>
    <property type="evidence" value="ECO:0007669"/>
    <property type="project" value="UniProtKB-KW"/>
</dbReference>
<comment type="subcellular location">
    <subcellularLocation>
        <location evidence="6">Cell membrane</location>
        <topology evidence="6">Multi-pass membrane protein</topology>
    </subcellularLocation>
    <subcellularLocation>
        <location evidence="1">Membrane</location>
        <topology evidence="1">Multi-pass membrane protein</topology>
    </subcellularLocation>
</comment>
<dbReference type="Proteomes" id="UP000572635">
    <property type="component" value="Unassembled WGS sequence"/>
</dbReference>
<dbReference type="AlphaFoldDB" id="A0A7W8QRL4"/>
<dbReference type="PRINTS" id="PR00164">
    <property type="entry name" value="ABC2TRNSPORT"/>
</dbReference>
<dbReference type="PROSITE" id="PS51012">
    <property type="entry name" value="ABC_TM2"/>
    <property type="match status" value="1"/>
</dbReference>
<accession>A0A7W8QRL4</accession>
<keyword evidence="6" id="KW-1003">Cell membrane</keyword>
<keyword evidence="9" id="KW-1185">Reference proteome</keyword>
<feature type="transmembrane region" description="Helical" evidence="6">
    <location>
        <begin position="126"/>
        <end position="145"/>
    </location>
</feature>
<reference evidence="8 9" key="1">
    <citation type="submission" date="2020-08" db="EMBL/GenBank/DDBJ databases">
        <title>Sequencing the genomes of 1000 actinobacteria strains.</title>
        <authorList>
            <person name="Klenk H.-P."/>
        </authorList>
    </citation>
    <scope>NUCLEOTIDE SEQUENCE [LARGE SCALE GENOMIC DNA]</scope>
    <source>
        <strain evidence="8 9">DSM 44551</strain>
    </source>
</reference>
<organism evidence="8 9">
    <name type="scientific">Nocardiopsis composta</name>
    <dbReference type="NCBI Taxonomy" id="157465"/>
    <lineage>
        <taxon>Bacteria</taxon>
        <taxon>Bacillati</taxon>
        <taxon>Actinomycetota</taxon>
        <taxon>Actinomycetes</taxon>
        <taxon>Streptosporangiales</taxon>
        <taxon>Nocardiopsidaceae</taxon>
        <taxon>Nocardiopsis</taxon>
    </lineage>
</organism>
<proteinExistence type="inferred from homology"/>
<keyword evidence="4 6" id="KW-0472">Membrane</keyword>
<feature type="domain" description="ABC transmembrane type-2" evidence="7">
    <location>
        <begin position="35"/>
        <end position="266"/>
    </location>
</feature>
<dbReference type="GO" id="GO:0043190">
    <property type="term" value="C:ATP-binding cassette (ABC) transporter complex"/>
    <property type="evidence" value="ECO:0007669"/>
    <property type="project" value="InterPro"/>
</dbReference>
<dbReference type="RefSeq" id="WP_184395900.1">
    <property type="nucleotide sequence ID" value="NZ_BAAAJD010000003.1"/>
</dbReference>
<keyword evidence="2 6" id="KW-0812">Transmembrane</keyword>
<evidence type="ECO:0000256" key="5">
    <source>
        <dbReference type="ARBA" id="ARBA00023251"/>
    </source>
</evidence>
<evidence type="ECO:0000313" key="8">
    <source>
        <dbReference type="EMBL" id="MBB5434849.1"/>
    </source>
</evidence>
<dbReference type="InterPro" id="IPR051328">
    <property type="entry name" value="T7SS_ABC-Transporter"/>
</dbReference>
<keyword evidence="5" id="KW-0046">Antibiotic resistance</keyword>
<keyword evidence="6" id="KW-0813">Transport</keyword>
<comment type="caution">
    <text evidence="8">The sequence shown here is derived from an EMBL/GenBank/DDBJ whole genome shotgun (WGS) entry which is preliminary data.</text>
</comment>
<feature type="transmembrane region" description="Helical" evidence="6">
    <location>
        <begin position="241"/>
        <end position="259"/>
    </location>
</feature>
<dbReference type="InterPro" id="IPR047817">
    <property type="entry name" value="ABC2_TM_bact-type"/>
</dbReference>
<keyword evidence="3 6" id="KW-1133">Transmembrane helix</keyword>
<dbReference type="PIRSF" id="PIRSF006648">
    <property type="entry name" value="DrrB"/>
    <property type="match status" value="1"/>
</dbReference>
<evidence type="ECO:0000256" key="3">
    <source>
        <dbReference type="ARBA" id="ARBA00022989"/>
    </source>
</evidence>
<feature type="transmembrane region" description="Helical" evidence="6">
    <location>
        <begin position="151"/>
        <end position="174"/>
    </location>
</feature>
<evidence type="ECO:0000256" key="4">
    <source>
        <dbReference type="ARBA" id="ARBA00023136"/>
    </source>
</evidence>
<evidence type="ECO:0000256" key="2">
    <source>
        <dbReference type="ARBA" id="ARBA00022692"/>
    </source>
</evidence>
<name>A0A7W8QRL4_9ACTN</name>
<protein>
    <recommendedName>
        <fullName evidence="6">Transport permease protein</fullName>
    </recommendedName>
</protein>
<evidence type="ECO:0000256" key="6">
    <source>
        <dbReference type="RuleBase" id="RU361157"/>
    </source>
</evidence>
<dbReference type="GO" id="GO:0140359">
    <property type="term" value="F:ABC-type transporter activity"/>
    <property type="evidence" value="ECO:0007669"/>
    <property type="project" value="InterPro"/>
</dbReference>
<feature type="transmembrane region" description="Helical" evidence="6">
    <location>
        <begin position="183"/>
        <end position="203"/>
    </location>
</feature>
<feature type="transmembrane region" description="Helical" evidence="6">
    <location>
        <begin position="35"/>
        <end position="54"/>
    </location>
</feature>
<evidence type="ECO:0000259" key="7">
    <source>
        <dbReference type="PROSITE" id="PS51012"/>
    </source>
</evidence>
<dbReference type="PANTHER" id="PTHR43077">
    <property type="entry name" value="TRANSPORT PERMEASE YVFS-RELATED"/>
    <property type="match status" value="1"/>
</dbReference>
<evidence type="ECO:0000313" key="9">
    <source>
        <dbReference type="Proteomes" id="UP000572635"/>
    </source>
</evidence>